<accession>A0ABD3RKT9</accession>
<keyword evidence="2" id="KW-1185">Reference proteome</keyword>
<gene>
    <name evidence="1" type="ORF">ACJIZ3_014855</name>
</gene>
<evidence type="ECO:0000313" key="1">
    <source>
        <dbReference type="EMBL" id="KAL3813587.1"/>
    </source>
</evidence>
<dbReference type="AlphaFoldDB" id="A0ABD3RKT9"/>
<reference evidence="1 2" key="1">
    <citation type="submission" date="2024-12" db="EMBL/GenBank/DDBJ databases">
        <title>The unique morphological basis and parallel evolutionary history of personate flowers in Penstemon.</title>
        <authorList>
            <person name="Depatie T.H."/>
            <person name="Wessinger C.A."/>
        </authorList>
    </citation>
    <scope>NUCLEOTIDE SEQUENCE [LARGE SCALE GENOMIC DNA]</scope>
    <source>
        <strain evidence="1">WTNN_2</strain>
        <tissue evidence="1">Leaf</tissue>
    </source>
</reference>
<proteinExistence type="predicted"/>
<dbReference type="EMBL" id="JBJXBP010000008">
    <property type="protein sequence ID" value="KAL3813587.1"/>
    <property type="molecule type" value="Genomic_DNA"/>
</dbReference>
<sequence length="79" mass="8919">MPRLNGGFSVLKHDFNKIVQNSAYNTCAKNCRARGWGTLDRVKAKNTGNVEIIGKLQRSVGVGKHKYSIIFYHSRQENP</sequence>
<protein>
    <submittedName>
        <fullName evidence="1">Uncharacterized protein</fullName>
    </submittedName>
</protein>
<evidence type="ECO:0000313" key="2">
    <source>
        <dbReference type="Proteomes" id="UP001634393"/>
    </source>
</evidence>
<name>A0ABD3RKT9_9LAMI</name>
<comment type="caution">
    <text evidence="1">The sequence shown here is derived from an EMBL/GenBank/DDBJ whole genome shotgun (WGS) entry which is preliminary data.</text>
</comment>
<dbReference type="Proteomes" id="UP001634393">
    <property type="component" value="Unassembled WGS sequence"/>
</dbReference>
<organism evidence="1 2">
    <name type="scientific">Penstemon smallii</name>
    <dbReference type="NCBI Taxonomy" id="265156"/>
    <lineage>
        <taxon>Eukaryota</taxon>
        <taxon>Viridiplantae</taxon>
        <taxon>Streptophyta</taxon>
        <taxon>Embryophyta</taxon>
        <taxon>Tracheophyta</taxon>
        <taxon>Spermatophyta</taxon>
        <taxon>Magnoliopsida</taxon>
        <taxon>eudicotyledons</taxon>
        <taxon>Gunneridae</taxon>
        <taxon>Pentapetalae</taxon>
        <taxon>asterids</taxon>
        <taxon>lamiids</taxon>
        <taxon>Lamiales</taxon>
        <taxon>Plantaginaceae</taxon>
        <taxon>Cheloneae</taxon>
        <taxon>Penstemon</taxon>
    </lineage>
</organism>